<gene>
    <name evidence="11 13" type="primary">hisC</name>
    <name evidence="13" type="ORF">BN59_03347</name>
</gene>
<dbReference type="HAMAP" id="MF_01023">
    <property type="entry name" value="HisC_aminotrans_2"/>
    <property type="match status" value="1"/>
</dbReference>
<dbReference type="UniPathway" id="UPA00031">
    <property type="reaction ID" value="UER00012"/>
</dbReference>
<evidence type="ECO:0000256" key="6">
    <source>
        <dbReference type="ARBA" id="ARBA00022605"/>
    </source>
</evidence>
<dbReference type="CDD" id="cd00609">
    <property type="entry name" value="AAT_like"/>
    <property type="match status" value="1"/>
</dbReference>
<dbReference type="PANTHER" id="PTHR42885:SF2">
    <property type="entry name" value="HISTIDINOL-PHOSPHATE AMINOTRANSFERASE"/>
    <property type="match status" value="1"/>
</dbReference>
<evidence type="ECO:0000256" key="7">
    <source>
        <dbReference type="ARBA" id="ARBA00022679"/>
    </source>
</evidence>
<dbReference type="GO" id="GO:0000105">
    <property type="term" value="P:L-histidine biosynthetic process"/>
    <property type="evidence" value="ECO:0007669"/>
    <property type="project" value="UniProtKB-UniRule"/>
</dbReference>
<dbReference type="InterPro" id="IPR004839">
    <property type="entry name" value="Aminotransferase_I/II_large"/>
</dbReference>
<dbReference type="GO" id="GO:0004400">
    <property type="term" value="F:histidinol-phosphate transaminase activity"/>
    <property type="evidence" value="ECO:0007669"/>
    <property type="project" value="UniProtKB-UniRule"/>
</dbReference>
<dbReference type="NCBIfam" id="TIGR01141">
    <property type="entry name" value="hisC"/>
    <property type="match status" value="1"/>
</dbReference>
<comment type="pathway">
    <text evidence="2 11">Amino-acid biosynthesis; L-histidine biosynthesis; L-histidine from 5-phospho-alpha-D-ribose 1-diphosphate: step 7/9.</text>
</comment>
<organism evidence="13 14">
    <name type="scientific">Legionella massiliensis</name>
    <dbReference type="NCBI Taxonomy" id="1034943"/>
    <lineage>
        <taxon>Bacteria</taxon>
        <taxon>Pseudomonadati</taxon>
        <taxon>Pseudomonadota</taxon>
        <taxon>Gammaproteobacteria</taxon>
        <taxon>Legionellales</taxon>
        <taxon>Legionellaceae</taxon>
        <taxon>Legionella</taxon>
    </lineage>
</organism>
<evidence type="ECO:0000256" key="3">
    <source>
        <dbReference type="ARBA" id="ARBA00007970"/>
    </source>
</evidence>
<dbReference type="InterPro" id="IPR005861">
    <property type="entry name" value="HisP_aminotrans"/>
</dbReference>
<dbReference type="EMBL" id="CCSB01000004">
    <property type="protein sequence ID" value="CDZ79031.1"/>
    <property type="molecule type" value="Genomic_DNA"/>
</dbReference>
<dbReference type="SUPFAM" id="SSF53383">
    <property type="entry name" value="PLP-dependent transferases"/>
    <property type="match status" value="1"/>
</dbReference>
<comment type="similarity">
    <text evidence="3 11">Belongs to the class-II pyridoxal-phosphate-dependent aminotransferase family. Histidinol-phosphate aminotransferase subfamily.</text>
</comment>
<dbReference type="RefSeq" id="WP_044012188.1">
    <property type="nucleotide sequence ID" value="NZ_CCVW01000004.1"/>
</dbReference>
<evidence type="ECO:0000256" key="4">
    <source>
        <dbReference type="ARBA" id="ARBA00011738"/>
    </source>
</evidence>
<evidence type="ECO:0000256" key="9">
    <source>
        <dbReference type="ARBA" id="ARBA00023102"/>
    </source>
</evidence>
<keyword evidence="8 11" id="KW-0663">Pyridoxal phosphate</keyword>
<dbReference type="InterPro" id="IPR015421">
    <property type="entry name" value="PyrdxlP-dep_Trfase_major"/>
</dbReference>
<dbReference type="PANTHER" id="PTHR42885">
    <property type="entry name" value="HISTIDINOL-PHOSPHATE AMINOTRANSFERASE-RELATED"/>
    <property type="match status" value="1"/>
</dbReference>
<keyword evidence="7 11" id="KW-0808">Transferase</keyword>
<dbReference type="Proteomes" id="UP000044071">
    <property type="component" value="Unassembled WGS sequence"/>
</dbReference>
<evidence type="ECO:0000259" key="12">
    <source>
        <dbReference type="Pfam" id="PF00155"/>
    </source>
</evidence>
<name>A0A078L1F8_9GAMM</name>
<dbReference type="Gene3D" id="3.40.640.10">
    <property type="entry name" value="Type I PLP-dependent aspartate aminotransferase-like (Major domain)"/>
    <property type="match status" value="1"/>
</dbReference>
<comment type="cofactor">
    <cofactor evidence="1 11">
        <name>pyridoxal 5'-phosphate</name>
        <dbReference type="ChEBI" id="CHEBI:597326"/>
    </cofactor>
</comment>
<proteinExistence type="inferred from homology"/>
<comment type="subunit">
    <text evidence="4 11">Homodimer.</text>
</comment>
<dbReference type="eggNOG" id="COG0079">
    <property type="taxonomic scope" value="Bacteria"/>
</dbReference>
<feature type="modified residue" description="N6-(pyridoxal phosphate)lysine" evidence="11">
    <location>
        <position position="211"/>
    </location>
</feature>
<dbReference type="EC" id="2.6.1.9" evidence="11"/>
<keyword evidence="5 11" id="KW-0032">Aminotransferase</keyword>
<evidence type="ECO:0000313" key="14">
    <source>
        <dbReference type="Proteomes" id="UP000044071"/>
    </source>
</evidence>
<evidence type="ECO:0000313" key="13">
    <source>
        <dbReference type="EMBL" id="CDZ79031.1"/>
    </source>
</evidence>
<dbReference type="OrthoDB" id="9813612at2"/>
<protein>
    <recommendedName>
        <fullName evidence="11">Histidinol-phosphate aminotransferase</fullName>
        <ecNumber evidence="11">2.6.1.9</ecNumber>
    </recommendedName>
    <alternativeName>
        <fullName evidence="11">Imidazole acetol-phosphate transaminase</fullName>
    </alternativeName>
</protein>
<evidence type="ECO:0000256" key="11">
    <source>
        <dbReference type="HAMAP-Rule" id="MF_01023"/>
    </source>
</evidence>
<dbReference type="InterPro" id="IPR015422">
    <property type="entry name" value="PyrdxlP-dep_Trfase_small"/>
</dbReference>
<dbReference type="GO" id="GO:0030170">
    <property type="term" value="F:pyridoxal phosphate binding"/>
    <property type="evidence" value="ECO:0007669"/>
    <property type="project" value="InterPro"/>
</dbReference>
<dbReference type="STRING" id="1034943.BN59_03347"/>
<comment type="catalytic activity">
    <reaction evidence="10 11">
        <text>L-histidinol phosphate + 2-oxoglutarate = 3-(imidazol-4-yl)-2-oxopropyl phosphate + L-glutamate</text>
        <dbReference type="Rhea" id="RHEA:23744"/>
        <dbReference type="ChEBI" id="CHEBI:16810"/>
        <dbReference type="ChEBI" id="CHEBI:29985"/>
        <dbReference type="ChEBI" id="CHEBI:57766"/>
        <dbReference type="ChEBI" id="CHEBI:57980"/>
        <dbReference type="EC" id="2.6.1.9"/>
    </reaction>
</comment>
<evidence type="ECO:0000256" key="5">
    <source>
        <dbReference type="ARBA" id="ARBA00022576"/>
    </source>
</evidence>
<feature type="domain" description="Aminotransferase class I/classII large" evidence="12">
    <location>
        <begin position="40"/>
        <end position="345"/>
    </location>
</feature>
<evidence type="ECO:0000256" key="2">
    <source>
        <dbReference type="ARBA" id="ARBA00005011"/>
    </source>
</evidence>
<keyword evidence="9 11" id="KW-0368">Histidine biosynthesis</keyword>
<dbReference type="Gene3D" id="3.90.1150.10">
    <property type="entry name" value="Aspartate Aminotransferase, domain 1"/>
    <property type="match status" value="1"/>
</dbReference>
<evidence type="ECO:0000256" key="10">
    <source>
        <dbReference type="ARBA" id="ARBA00047481"/>
    </source>
</evidence>
<accession>A0A078L1F8</accession>
<evidence type="ECO:0000256" key="8">
    <source>
        <dbReference type="ARBA" id="ARBA00022898"/>
    </source>
</evidence>
<dbReference type="Pfam" id="PF00155">
    <property type="entry name" value="Aminotran_1_2"/>
    <property type="match status" value="1"/>
</dbReference>
<keyword evidence="6 11" id="KW-0028">Amino-acid biosynthesis</keyword>
<reference evidence="13 14" key="1">
    <citation type="submission" date="2014-06" db="EMBL/GenBank/DDBJ databases">
        <authorList>
            <person name="Urmite Genomes Urmite Genomes"/>
        </authorList>
    </citation>
    <scope>NUCLEOTIDE SEQUENCE [LARGE SCALE GENOMIC DNA]</scope>
</reference>
<dbReference type="PROSITE" id="PS00599">
    <property type="entry name" value="AA_TRANSFER_CLASS_2"/>
    <property type="match status" value="1"/>
</dbReference>
<dbReference type="InterPro" id="IPR015424">
    <property type="entry name" value="PyrdxlP-dep_Trfase"/>
</dbReference>
<sequence length="350" mass="39279">MSVLNLIRPDLMTIQGYIPGGDDLAYRLHANELPWAPVSLDTVAINHYPDFRQQQRLQEQIASYYQIDSEQMLLTRGSDDGIDFLMRLFLTAGQDSFMQCPPTFPMYEFYAGLQQAKTINCPLDADNGFSLPVEKLFSLWQANCKLIMLCRPNNPTANLIDLATIAQICEQFRSKAVIVVDEAYIEFAQVPSATTLLSSFDNLIVLRTLSKAYGMAGLRLGALIAQPQLIKIMQNAMPPYTLSSPVIHLAQQALENKPWFDNKIQQIVKDREVLNAQLKQSAWIKTVYPSCTNFILVASPHAQALAAWFAELDIAVRYFAAGSLQNMLRITVGDKNQNQRLLAALNSFQP</sequence>
<keyword evidence="14" id="KW-1185">Reference proteome</keyword>
<dbReference type="AlphaFoldDB" id="A0A078L1F8"/>
<evidence type="ECO:0000256" key="1">
    <source>
        <dbReference type="ARBA" id="ARBA00001933"/>
    </source>
</evidence>
<dbReference type="InterPro" id="IPR001917">
    <property type="entry name" value="Aminotrans_II_pyridoxalP_BS"/>
</dbReference>